<reference evidence="2" key="2">
    <citation type="submission" date="2022-01" db="EMBL/GenBank/DDBJ databases">
        <authorList>
            <person name="Zivanovic Y."/>
            <person name="Moreira D."/>
            <person name="Lopez-Garcia P."/>
        </authorList>
    </citation>
    <scope>NUCLEOTIDE SEQUENCE</scope>
    <source>
        <strain evidence="2">G9</strain>
    </source>
</reference>
<dbReference type="PROSITE" id="PS51471">
    <property type="entry name" value="FE2OG_OXY"/>
    <property type="match status" value="1"/>
</dbReference>
<dbReference type="RefSeq" id="WP_277867075.1">
    <property type="nucleotide sequence ID" value="NZ_JAKKUT010000002.1"/>
</dbReference>
<dbReference type="GO" id="GO:0051213">
    <property type="term" value="F:dioxygenase activity"/>
    <property type="evidence" value="ECO:0007669"/>
    <property type="project" value="UniProtKB-KW"/>
</dbReference>
<dbReference type="PANTHER" id="PTHR31212">
    <property type="entry name" value="ALPHA-KETOGLUTARATE-DEPENDENT DIOXYGENASE ALKB HOMOLOG 3"/>
    <property type="match status" value="1"/>
</dbReference>
<dbReference type="InterPro" id="IPR037151">
    <property type="entry name" value="AlkB-like_sf"/>
</dbReference>
<dbReference type="InterPro" id="IPR032854">
    <property type="entry name" value="ALKBH3"/>
</dbReference>
<evidence type="ECO:0000259" key="1">
    <source>
        <dbReference type="PROSITE" id="PS51471"/>
    </source>
</evidence>
<evidence type="ECO:0000313" key="3">
    <source>
        <dbReference type="Proteomes" id="UP001154265"/>
    </source>
</evidence>
<dbReference type="Proteomes" id="UP001154265">
    <property type="component" value="Unassembled WGS sequence"/>
</dbReference>
<comment type="caution">
    <text evidence="2">The sequence shown here is derived from an EMBL/GenBank/DDBJ whole genome shotgun (WGS) entry which is preliminary data.</text>
</comment>
<reference evidence="2" key="1">
    <citation type="journal article" date="2022" name="Genome Biol. Evol.">
        <title>A New Gene Family Diagnostic for Intracellular Biomineralization of Amorphous Ca Carbonates by Cyanobacteria.</title>
        <authorList>
            <person name="Benzerara K."/>
            <person name="Duprat E."/>
            <person name="Bitard-Feildel T."/>
            <person name="Caumes G."/>
            <person name="Cassier-Chauvat C."/>
            <person name="Chauvat F."/>
            <person name="Dezi M."/>
            <person name="Diop S.I."/>
            <person name="Gaschignard G."/>
            <person name="Gorgen S."/>
            <person name="Gugger M."/>
            <person name="Lopez-Garcia P."/>
            <person name="Millet M."/>
            <person name="Skouri-Panet F."/>
            <person name="Moreira D."/>
            <person name="Callebaut I."/>
        </authorList>
    </citation>
    <scope>NUCLEOTIDE SEQUENCE</scope>
    <source>
        <strain evidence="2">G9</strain>
    </source>
</reference>
<evidence type="ECO:0000313" key="2">
    <source>
        <dbReference type="EMBL" id="MDG2991195.1"/>
    </source>
</evidence>
<dbReference type="InterPro" id="IPR027450">
    <property type="entry name" value="AlkB-like"/>
</dbReference>
<gene>
    <name evidence="2" type="ORF">L3556_09675</name>
</gene>
<protein>
    <submittedName>
        <fullName evidence="2">Alpha-ketoglutarate-dependent dioxygenase AlkB</fullName>
    </submittedName>
</protein>
<sequence length="185" mass="21361">MQYCPDFIETTRANDLYRTLEQETPWQQDVIRIYGKKMNVPRLSAWYGDTGKSYTYSGITMEPIPWTRCLYGLKNEVEAIAQTAFNSVLINLYRDGNDSMGWHSDNEIELGNNPIIASVSLGNMRTFMLRKVKSIDPNPSKISLQLAHGSLLLMLDETQHYWEHQVPKTKKNVGPRINLTFRFVL</sequence>
<dbReference type="Pfam" id="PF13532">
    <property type="entry name" value="2OG-FeII_Oxy_2"/>
    <property type="match status" value="1"/>
</dbReference>
<dbReference type="PANTHER" id="PTHR31212:SF4">
    <property type="entry name" value="ALPHA-KETOGLUTARATE-DEPENDENT DIOXYGENASE ALKB HOMOLOG 3"/>
    <property type="match status" value="1"/>
</dbReference>
<keyword evidence="2" id="KW-0223">Dioxygenase</keyword>
<organism evidence="2 3">
    <name type="scientific">Candidatus Synechococcus calcipolaris G9</name>
    <dbReference type="NCBI Taxonomy" id="1497997"/>
    <lineage>
        <taxon>Bacteria</taxon>
        <taxon>Bacillati</taxon>
        <taxon>Cyanobacteriota</taxon>
        <taxon>Cyanophyceae</taxon>
        <taxon>Synechococcales</taxon>
        <taxon>Synechococcaceae</taxon>
        <taxon>Synechococcus</taxon>
    </lineage>
</organism>
<feature type="domain" description="Fe2OG dioxygenase" evidence="1">
    <location>
        <begin position="84"/>
        <end position="185"/>
    </location>
</feature>
<name>A0ABT6F003_9SYNE</name>
<dbReference type="InterPro" id="IPR005123">
    <property type="entry name" value="Oxoglu/Fe-dep_dioxygenase_dom"/>
</dbReference>
<dbReference type="Gene3D" id="2.60.120.590">
    <property type="entry name" value="Alpha-ketoglutarate-dependent dioxygenase AlkB-like"/>
    <property type="match status" value="1"/>
</dbReference>
<keyword evidence="2" id="KW-0560">Oxidoreductase</keyword>
<proteinExistence type="predicted"/>
<dbReference type="EMBL" id="JAKKUT010000002">
    <property type="protein sequence ID" value="MDG2991195.1"/>
    <property type="molecule type" value="Genomic_DNA"/>
</dbReference>
<keyword evidence="3" id="KW-1185">Reference proteome</keyword>
<dbReference type="SUPFAM" id="SSF51197">
    <property type="entry name" value="Clavaminate synthase-like"/>
    <property type="match status" value="1"/>
</dbReference>
<accession>A0ABT6F003</accession>